<organism evidence="3 4">
    <name type="scientific">Streptomyces chiangmaiensis</name>
    <dbReference type="NCBI Taxonomy" id="766497"/>
    <lineage>
        <taxon>Bacteria</taxon>
        <taxon>Bacillati</taxon>
        <taxon>Actinomycetota</taxon>
        <taxon>Actinomycetes</taxon>
        <taxon>Kitasatosporales</taxon>
        <taxon>Streptomycetaceae</taxon>
        <taxon>Streptomyces</taxon>
    </lineage>
</organism>
<evidence type="ECO:0000313" key="4">
    <source>
        <dbReference type="Proteomes" id="UP001333996"/>
    </source>
</evidence>
<dbReference type="RefSeq" id="WP_329513369.1">
    <property type="nucleotide sequence ID" value="NZ_JAYWVC010000722.1"/>
</dbReference>
<feature type="non-terminal residue" evidence="3">
    <location>
        <position position="201"/>
    </location>
</feature>
<evidence type="ECO:0000313" key="3">
    <source>
        <dbReference type="EMBL" id="MED7829098.1"/>
    </source>
</evidence>
<dbReference type="Proteomes" id="UP001333996">
    <property type="component" value="Unassembled WGS sequence"/>
</dbReference>
<comment type="caution">
    <text evidence="3">The sequence shown here is derived from an EMBL/GenBank/DDBJ whole genome shotgun (WGS) entry which is preliminary data.</text>
</comment>
<dbReference type="InterPro" id="IPR012337">
    <property type="entry name" value="RNaseH-like_sf"/>
</dbReference>
<accession>A0ABU7FZN8</accession>
<proteinExistence type="predicted"/>
<name>A0ABU7FZN8_9ACTN</name>
<feature type="region of interest" description="Disordered" evidence="1">
    <location>
        <begin position="55"/>
        <end position="77"/>
    </location>
</feature>
<gene>
    <name evidence="3" type="ORF">VXC91_46630</name>
</gene>
<evidence type="ECO:0000256" key="1">
    <source>
        <dbReference type="SAM" id="MobiDB-lite"/>
    </source>
</evidence>
<keyword evidence="4" id="KW-1185">Reference proteome</keyword>
<dbReference type="SUPFAM" id="SSF53098">
    <property type="entry name" value="Ribonuclease H-like"/>
    <property type="match status" value="1"/>
</dbReference>
<dbReference type="EMBL" id="JAYWVC010000722">
    <property type="protein sequence ID" value="MED7829098.1"/>
    <property type="molecule type" value="Genomic_DNA"/>
</dbReference>
<reference evidence="3" key="1">
    <citation type="submission" date="2024-01" db="EMBL/GenBank/DDBJ databases">
        <title>First draft genome sequence data of TA4-1, the type strain of Gram-positive actinobacterium Streptomyces chiangmaiensis.</title>
        <authorList>
            <person name="Yasawong M."/>
            <person name="Nantapong N."/>
        </authorList>
    </citation>
    <scope>NUCLEOTIDE SEQUENCE</scope>
    <source>
        <strain evidence="3">TA4-1</strain>
    </source>
</reference>
<dbReference type="InterPro" id="IPR038721">
    <property type="entry name" value="IS701-like_DDE_dom"/>
</dbReference>
<dbReference type="Pfam" id="PF13546">
    <property type="entry name" value="DDE_5"/>
    <property type="match status" value="1"/>
</dbReference>
<sequence length="201" mass="22754">MAERLDATGLLVGRPAPVFVFDSGYDLTRTSFLTSQDGLEVQILGRVRSDRVYYAAPSGHRPDGQPGRPRKHGERFELSSPVTWPVPDEQLTADNPRYGAVEVSAWHGLHQKLTRQAGWTGFVGPMPIVPGTVIRIKVERLPGNRAPQDLWLWHTAPAHTTFDLDLLWKTYLRRFDVEHTFRLIKGVLGWTRPQIRTPEQG</sequence>
<feature type="domain" description="Transposase IS701-like DDE" evidence="2">
    <location>
        <begin position="13"/>
        <end position="110"/>
    </location>
</feature>
<evidence type="ECO:0000259" key="2">
    <source>
        <dbReference type="Pfam" id="PF13546"/>
    </source>
</evidence>
<protein>
    <submittedName>
        <fullName evidence="3">Transposase</fullName>
    </submittedName>
</protein>